<dbReference type="AlphaFoldDB" id="A0A4C1ULW2"/>
<name>A0A4C1ULW2_EUMVA</name>
<feature type="compositionally biased region" description="Basic and acidic residues" evidence="1">
    <location>
        <begin position="48"/>
        <end position="60"/>
    </location>
</feature>
<keyword evidence="3" id="KW-1185">Reference proteome</keyword>
<evidence type="ECO:0000256" key="1">
    <source>
        <dbReference type="SAM" id="MobiDB-lite"/>
    </source>
</evidence>
<gene>
    <name evidence="2" type="ORF">EVAR_17116_1</name>
</gene>
<sequence>MGVDVASKSTYLFSGVFSTLWESYKYWSHSSRNGNGQGASVLKPIANGEEKSSSGDHELEAAGGRPRTQANFLRPMSWSILQATVIGGPGPYVVEI</sequence>
<dbReference type="Proteomes" id="UP000299102">
    <property type="component" value="Unassembled WGS sequence"/>
</dbReference>
<organism evidence="2 3">
    <name type="scientific">Eumeta variegata</name>
    <name type="common">Bagworm moth</name>
    <name type="synonym">Eumeta japonica</name>
    <dbReference type="NCBI Taxonomy" id="151549"/>
    <lineage>
        <taxon>Eukaryota</taxon>
        <taxon>Metazoa</taxon>
        <taxon>Ecdysozoa</taxon>
        <taxon>Arthropoda</taxon>
        <taxon>Hexapoda</taxon>
        <taxon>Insecta</taxon>
        <taxon>Pterygota</taxon>
        <taxon>Neoptera</taxon>
        <taxon>Endopterygota</taxon>
        <taxon>Lepidoptera</taxon>
        <taxon>Glossata</taxon>
        <taxon>Ditrysia</taxon>
        <taxon>Tineoidea</taxon>
        <taxon>Psychidae</taxon>
        <taxon>Oiketicinae</taxon>
        <taxon>Eumeta</taxon>
    </lineage>
</organism>
<feature type="region of interest" description="Disordered" evidence="1">
    <location>
        <begin position="32"/>
        <end position="68"/>
    </location>
</feature>
<dbReference type="EMBL" id="BGZK01000193">
    <property type="protein sequence ID" value="GBP27415.1"/>
    <property type="molecule type" value="Genomic_DNA"/>
</dbReference>
<proteinExistence type="predicted"/>
<accession>A0A4C1ULW2</accession>
<protein>
    <submittedName>
        <fullName evidence="2">Uncharacterized protein</fullName>
    </submittedName>
</protein>
<reference evidence="2 3" key="1">
    <citation type="journal article" date="2019" name="Commun. Biol.">
        <title>The bagworm genome reveals a unique fibroin gene that provides high tensile strength.</title>
        <authorList>
            <person name="Kono N."/>
            <person name="Nakamura H."/>
            <person name="Ohtoshi R."/>
            <person name="Tomita M."/>
            <person name="Numata K."/>
            <person name="Arakawa K."/>
        </authorList>
    </citation>
    <scope>NUCLEOTIDE SEQUENCE [LARGE SCALE GENOMIC DNA]</scope>
</reference>
<evidence type="ECO:0000313" key="2">
    <source>
        <dbReference type="EMBL" id="GBP27415.1"/>
    </source>
</evidence>
<comment type="caution">
    <text evidence="2">The sequence shown here is derived from an EMBL/GenBank/DDBJ whole genome shotgun (WGS) entry which is preliminary data.</text>
</comment>
<evidence type="ECO:0000313" key="3">
    <source>
        <dbReference type="Proteomes" id="UP000299102"/>
    </source>
</evidence>